<dbReference type="AlphaFoldDB" id="A0A8J7TPA3"/>
<proteinExistence type="predicted"/>
<reference evidence="1" key="1">
    <citation type="submission" date="2021-02" db="EMBL/GenBank/DDBJ databases">
        <title>Genome-Resolved Metagenomics of a Microbial Community Performing Photosynthetic Biological Nutrient Removal.</title>
        <authorList>
            <person name="Mcdaniel E.A."/>
        </authorList>
    </citation>
    <scope>NUCLEOTIDE SEQUENCE</scope>
    <source>
        <strain evidence="1">UWPOB_OBS1</strain>
    </source>
</reference>
<evidence type="ECO:0000313" key="2">
    <source>
        <dbReference type="Proteomes" id="UP000664277"/>
    </source>
</evidence>
<comment type="caution">
    <text evidence="1">The sequence shown here is derived from an EMBL/GenBank/DDBJ whole genome shotgun (WGS) entry which is preliminary data.</text>
</comment>
<evidence type="ECO:0000313" key="1">
    <source>
        <dbReference type="EMBL" id="MBN8662901.1"/>
    </source>
</evidence>
<organism evidence="1 2">
    <name type="scientific">Candidatus Obscuribacter phosphatis</name>
    <dbReference type="NCBI Taxonomy" id="1906157"/>
    <lineage>
        <taxon>Bacteria</taxon>
        <taxon>Bacillati</taxon>
        <taxon>Candidatus Melainabacteria</taxon>
        <taxon>Candidatus Obscuribacterales</taxon>
        <taxon>Candidatus Obscuribacteraceae</taxon>
        <taxon>Candidatus Obscuribacter</taxon>
    </lineage>
</organism>
<name>A0A8J7TPA3_9BACT</name>
<gene>
    <name evidence="1" type="ORF">J0M35_21220</name>
</gene>
<accession>A0A8J7TPA3</accession>
<protein>
    <submittedName>
        <fullName evidence="1">Uncharacterized protein</fullName>
    </submittedName>
</protein>
<dbReference type="Proteomes" id="UP000664277">
    <property type="component" value="Unassembled WGS sequence"/>
</dbReference>
<dbReference type="EMBL" id="JAFLCK010000065">
    <property type="protein sequence ID" value="MBN8662901.1"/>
    <property type="molecule type" value="Genomic_DNA"/>
</dbReference>
<sequence length="186" mass="19860">MGPLGYAGIYTYDPNVMSLDLTQATGRPWLDGRPISNSANYHSLAPALPLVGKLPPQLLAALLAVVLVIEAAQAGGRIYWELEGLFKPATKKVHGNNLTSNNEGYVYAILDPLGAVLKYGIGTAGDGFYRPISQFPRIVAKGYSPANVSILFITDNRITARAIEAGLNLQYMSMNAGNLPPASDVK</sequence>